<reference evidence="10 11" key="1">
    <citation type="submission" date="2018-02" db="EMBL/GenBank/DDBJ databases">
        <title>Complete genome sequencing of Faecalibacterium prausnitzii strains isolated from the human gut.</title>
        <authorList>
            <person name="Fitzgerald B.C."/>
            <person name="Shkoporov A.N."/>
            <person name="Ross P.R."/>
            <person name="Hill C."/>
        </authorList>
    </citation>
    <scope>NUCLEOTIDE SEQUENCE [LARGE SCALE GENOMIC DNA]</scope>
    <source>
        <strain evidence="10 11">APC942/31-1</strain>
    </source>
</reference>
<dbReference type="InterPro" id="IPR015422">
    <property type="entry name" value="PyrdxlP-dep_Trfase_small"/>
</dbReference>
<dbReference type="AlphaFoldDB" id="A0A367FXW0"/>
<dbReference type="RefSeq" id="WP_114002594.1">
    <property type="nucleotide sequence ID" value="NZ_PSQG01000021.1"/>
</dbReference>
<evidence type="ECO:0000313" key="11">
    <source>
        <dbReference type="Proteomes" id="UP000253208"/>
    </source>
</evidence>
<name>A0A367FXW0_9FIRM</name>
<keyword evidence="2 10" id="KW-0032">Aminotransferase</keyword>
<gene>
    <name evidence="10" type="ORF">C4886_14015</name>
</gene>
<dbReference type="InterPro" id="IPR024169">
    <property type="entry name" value="SP_NH2Trfase/AEP_transaminase"/>
</dbReference>
<dbReference type="GO" id="GO:0008483">
    <property type="term" value="F:transaminase activity"/>
    <property type="evidence" value="ECO:0007669"/>
    <property type="project" value="UniProtKB-KW"/>
</dbReference>
<dbReference type="Gene3D" id="3.90.1150.10">
    <property type="entry name" value="Aspartate Aminotransferase, domain 1"/>
    <property type="match status" value="1"/>
</dbReference>
<comment type="cofactor">
    <cofactor evidence="1 6 8">
        <name>pyridoxal 5'-phosphate</name>
        <dbReference type="ChEBI" id="CHEBI:597326"/>
    </cofactor>
</comment>
<dbReference type="Gene3D" id="3.40.640.10">
    <property type="entry name" value="Type I PLP-dependent aspartate aminotransferase-like (Major domain)"/>
    <property type="match status" value="1"/>
</dbReference>
<dbReference type="InterPro" id="IPR020578">
    <property type="entry name" value="Aminotrans_V_PyrdxlP_BS"/>
</dbReference>
<proteinExistence type="inferred from homology"/>
<accession>A0A367FXW0</accession>
<evidence type="ECO:0000313" key="10">
    <source>
        <dbReference type="EMBL" id="RCH42551.1"/>
    </source>
</evidence>
<dbReference type="PANTHER" id="PTHR42778">
    <property type="entry name" value="2-AMINOETHYLPHOSPHONATE--PYRUVATE TRANSAMINASE"/>
    <property type="match status" value="1"/>
</dbReference>
<dbReference type="EMBL" id="PSQG01000021">
    <property type="protein sequence ID" value="RCH42551.1"/>
    <property type="molecule type" value="Genomic_DNA"/>
</dbReference>
<keyword evidence="3 10" id="KW-0808">Transferase</keyword>
<evidence type="ECO:0000256" key="8">
    <source>
        <dbReference type="RuleBase" id="RU004504"/>
    </source>
</evidence>
<evidence type="ECO:0000256" key="5">
    <source>
        <dbReference type="PIRSR" id="PIRSR000524-1"/>
    </source>
</evidence>
<keyword evidence="4 6" id="KW-0663">Pyridoxal phosphate</keyword>
<evidence type="ECO:0000256" key="6">
    <source>
        <dbReference type="PIRSR" id="PIRSR000524-50"/>
    </source>
</evidence>
<evidence type="ECO:0000256" key="7">
    <source>
        <dbReference type="RuleBase" id="RU004075"/>
    </source>
</evidence>
<evidence type="ECO:0000256" key="1">
    <source>
        <dbReference type="ARBA" id="ARBA00001933"/>
    </source>
</evidence>
<dbReference type="SUPFAM" id="SSF53383">
    <property type="entry name" value="PLP-dependent transferases"/>
    <property type="match status" value="1"/>
</dbReference>
<feature type="modified residue" description="N6-(pyridoxal phosphate)lysine" evidence="6">
    <location>
        <position position="187"/>
    </location>
</feature>
<dbReference type="InterPro" id="IPR015421">
    <property type="entry name" value="PyrdxlP-dep_Trfase_major"/>
</dbReference>
<dbReference type="PROSITE" id="PS00595">
    <property type="entry name" value="AA_TRANSFER_CLASS_5"/>
    <property type="match status" value="1"/>
</dbReference>
<comment type="similarity">
    <text evidence="7">Belongs to the class-V pyridoxal-phosphate-dependent aminotransferase family.</text>
</comment>
<dbReference type="InterPro" id="IPR015424">
    <property type="entry name" value="PyrdxlP-dep_Trfase"/>
</dbReference>
<feature type="domain" description="Aminotransferase class V" evidence="9">
    <location>
        <begin position="28"/>
        <end position="316"/>
    </location>
</feature>
<sequence>MLNFTVGPVMSSDAVRAIGADQVPYFRTSEFSNVMLENENLMRKFAKASKDSRVVFLTGSGTAAMEASVMNCLNKEDKALVVNGGSFGHRFVQLLELHDVPHTEIVLEHGKALKKEMLDQYEGKGYTAFVVNLHETSTGVHYDIDMISNFCKKNGMFLLVDSISSFLADEFNMEKLGVDVMLTGSQKALACPPGVSVIVLSSKAIARIENNNPKCMYFDLKDALKNGERGQTPFTPAVGILRQINARLKEIDAEGGVTEENKKIAELAADFREKIKGLPFEIVSESMSNAVTPLHPTTANAYDIFLTLKDEYGIWVCPNGGDMKDTIFRVGHIGALTKEDNITLVNAFKDLQKRGLI</sequence>
<feature type="binding site" evidence="5">
    <location>
        <position position="329"/>
    </location>
    <ligand>
        <name>substrate</name>
    </ligand>
</feature>
<dbReference type="PIRSF" id="PIRSF000524">
    <property type="entry name" value="SPT"/>
    <property type="match status" value="1"/>
</dbReference>
<dbReference type="PANTHER" id="PTHR42778:SF1">
    <property type="entry name" value="2-AMINOETHYLPHOSPHONATE--PYRUVATE TRANSAMINASE"/>
    <property type="match status" value="1"/>
</dbReference>
<evidence type="ECO:0000259" key="9">
    <source>
        <dbReference type="Pfam" id="PF00266"/>
    </source>
</evidence>
<evidence type="ECO:0000256" key="2">
    <source>
        <dbReference type="ARBA" id="ARBA00022576"/>
    </source>
</evidence>
<dbReference type="Proteomes" id="UP000253208">
    <property type="component" value="Unassembled WGS sequence"/>
</dbReference>
<evidence type="ECO:0000256" key="3">
    <source>
        <dbReference type="ARBA" id="ARBA00022679"/>
    </source>
</evidence>
<dbReference type="InterPro" id="IPR000192">
    <property type="entry name" value="Aminotrans_V_dom"/>
</dbReference>
<organism evidence="10 11">
    <name type="scientific">Blautia obeum</name>
    <dbReference type="NCBI Taxonomy" id="40520"/>
    <lineage>
        <taxon>Bacteria</taxon>
        <taxon>Bacillati</taxon>
        <taxon>Bacillota</taxon>
        <taxon>Clostridia</taxon>
        <taxon>Lachnospirales</taxon>
        <taxon>Lachnospiraceae</taxon>
        <taxon>Blautia</taxon>
    </lineage>
</organism>
<comment type="caution">
    <text evidence="10">The sequence shown here is derived from an EMBL/GenBank/DDBJ whole genome shotgun (WGS) entry which is preliminary data.</text>
</comment>
<dbReference type="Pfam" id="PF00266">
    <property type="entry name" value="Aminotran_5"/>
    <property type="match status" value="1"/>
</dbReference>
<protein>
    <submittedName>
        <fullName evidence="10">Aspartate aminotransferase</fullName>
    </submittedName>
</protein>
<evidence type="ECO:0000256" key="4">
    <source>
        <dbReference type="ARBA" id="ARBA00022898"/>
    </source>
</evidence>